<dbReference type="PANTHER" id="PTHR43065:SF10">
    <property type="entry name" value="PEROXIDE STRESS-ACTIVATED HISTIDINE KINASE MAK3"/>
    <property type="match status" value="1"/>
</dbReference>
<sequence length="207" mass="23470">MTDEYVSDMVALVLNIKVFNKTEGKIIIGYPSKKYSEKDFLNEGQTLLNNVALAVGNLIERKQIRDSEANTRRQMERTDGLHSLGKITAGIAHELNTLLANILVFAELLTEKITDSDVVRDLDKIMDSAIFSREIVNKLMFFACEMPQEMKTIKLIPVVTNVLKLLGPSLRSEKIKLNKTFDNEKIELRTDTVPIAFCMQFGLYLLN</sequence>
<dbReference type="PANTHER" id="PTHR43065">
    <property type="entry name" value="SENSOR HISTIDINE KINASE"/>
    <property type="match status" value="1"/>
</dbReference>
<dbReference type="RefSeq" id="WP_091623153.1">
    <property type="nucleotide sequence ID" value="NZ_FNZN01000003.1"/>
</dbReference>
<evidence type="ECO:0000256" key="1">
    <source>
        <dbReference type="ARBA" id="ARBA00000085"/>
    </source>
</evidence>
<keyword evidence="11" id="KW-1185">Reference proteome</keyword>
<dbReference type="InterPro" id="IPR003661">
    <property type="entry name" value="HisK_dim/P_dom"/>
</dbReference>
<evidence type="ECO:0000259" key="9">
    <source>
        <dbReference type="SMART" id="SM00388"/>
    </source>
</evidence>
<dbReference type="InterPro" id="IPR036097">
    <property type="entry name" value="HisK_dim/P_sf"/>
</dbReference>
<reference evidence="11" key="1">
    <citation type="submission" date="2016-10" db="EMBL/GenBank/DDBJ databases">
        <authorList>
            <person name="Varghese N."/>
            <person name="Submissions S."/>
        </authorList>
    </citation>
    <scope>NUCLEOTIDE SEQUENCE [LARGE SCALE GENOMIC DNA]</scope>
    <source>
        <strain evidence="11">DSM 16471</strain>
    </source>
</reference>
<evidence type="ECO:0000256" key="3">
    <source>
        <dbReference type="ARBA" id="ARBA00022553"/>
    </source>
</evidence>
<evidence type="ECO:0000256" key="2">
    <source>
        <dbReference type="ARBA" id="ARBA00012438"/>
    </source>
</evidence>
<evidence type="ECO:0000256" key="8">
    <source>
        <dbReference type="ARBA" id="ARBA00023012"/>
    </source>
</evidence>
<dbReference type="SMART" id="SM00388">
    <property type="entry name" value="HisKA"/>
    <property type="match status" value="1"/>
</dbReference>
<keyword evidence="8" id="KW-0902">Two-component regulatory system</keyword>
<keyword evidence="7" id="KW-0067">ATP-binding</keyword>
<keyword evidence="5" id="KW-0547">Nucleotide-binding</keyword>
<dbReference type="STRING" id="228957.SAMN04488008_103538"/>
<dbReference type="OrthoDB" id="9806995at2"/>
<dbReference type="CDD" id="cd00082">
    <property type="entry name" value="HisKA"/>
    <property type="match status" value="1"/>
</dbReference>
<proteinExistence type="predicted"/>
<evidence type="ECO:0000313" key="11">
    <source>
        <dbReference type="Proteomes" id="UP000198990"/>
    </source>
</evidence>
<comment type="catalytic activity">
    <reaction evidence="1">
        <text>ATP + protein L-histidine = ADP + protein N-phospho-L-histidine.</text>
        <dbReference type="EC" id="2.7.13.3"/>
    </reaction>
</comment>
<dbReference type="GO" id="GO:0005524">
    <property type="term" value="F:ATP binding"/>
    <property type="evidence" value="ECO:0007669"/>
    <property type="project" value="UniProtKB-KW"/>
</dbReference>
<evidence type="ECO:0000256" key="5">
    <source>
        <dbReference type="ARBA" id="ARBA00022741"/>
    </source>
</evidence>
<dbReference type="Proteomes" id="UP000198990">
    <property type="component" value="Unassembled WGS sequence"/>
</dbReference>
<evidence type="ECO:0000256" key="7">
    <source>
        <dbReference type="ARBA" id="ARBA00022840"/>
    </source>
</evidence>
<organism evidence="10 11">
    <name type="scientific">Maribacter orientalis</name>
    <dbReference type="NCBI Taxonomy" id="228957"/>
    <lineage>
        <taxon>Bacteria</taxon>
        <taxon>Pseudomonadati</taxon>
        <taxon>Bacteroidota</taxon>
        <taxon>Flavobacteriia</taxon>
        <taxon>Flavobacteriales</taxon>
        <taxon>Flavobacteriaceae</taxon>
        <taxon>Maribacter</taxon>
    </lineage>
</organism>
<name>A0A1H7PTY6_9FLAO</name>
<keyword evidence="6 10" id="KW-0418">Kinase</keyword>
<gene>
    <name evidence="10" type="ORF">SAMN04488008_103538</name>
</gene>
<dbReference type="EC" id="2.7.13.3" evidence="2"/>
<dbReference type="GO" id="GO:0000155">
    <property type="term" value="F:phosphorelay sensor kinase activity"/>
    <property type="evidence" value="ECO:0007669"/>
    <property type="project" value="InterPro"/>
</dbReference>
<dbReference type="Pfam" id="PF00512">
    <property type="entry name" value="HisKA"/>
    <property type="match status" value="1"/>
</dbReference>
<dbReference type="EMBL" id="FNZN01000003">
    <property type="protein sequence ID" value="SEL39232.1"/>
    <property type="molecule type" value="Genomic_DNA"/>
</dbReference>
<dbReference type="AlphaFoldDB" id="A0A1H7PTY6"/>
<protein>
    <recommendedName>
        <fullName evidence="2">histidine kinase</fullName>
        <ecNumber evidence="2">2.7.13.3</ecNumber>
    </recommendedName>
</protein>
<dbReference type="Gene3D" id="1.10.287.130">
    <property type="match status" value="1"/>
</dbReference>
<evidence type="ECO:0000256" key="6">
    <source>
        <dbReference type="ARBA" id="ARBA00022777"/>
    </source>
</evidence>
<accession>A0A1H7PTY6</accession>
<evidence type="ECO:0000256" key="4">
    <source>
        <dbReference type="ARBA" id="ARBA00022679"/>
    </source>
</evidence>
<keyword evidence="4" id="KW-0808">Transferase</keyword>
<dbReference type="SUPFAM" id="SSF47384">
    <property type="entry name" value="Homodimeric domain of signal transducing histidine kinase"/>
    <property type="match status" value="1"/>
</dbReference>
<evidence type="ECO:0000313" key="10">
    <source>
        <dbReference type="EMBL" id="SEL39232.1"/>
    </source>
</evidence>
<keyword evidence="3" id="KW-0597">Phosphoprotein</keyword>
<feature type="domain" description="Signal transduction histidine kinase dimerisation/phosphoacceptor" evidence="9">
    <location>
        <begin position="83"/>
        <end position="148"/>
    </location>
</feature>